<dbReference type="EMBL" id="BARW01004585">
    <property type="protein sequence ID" value="GAI64670.1"/>
    <property type="molecule type" value="Genomic_DNA"/>
</dbReference>
<reference evidence="1" key="1">
    <citation type="journal article" date="2014" name="Front. Microbiol.">
        <title>High frequency of phylogenetically diverse reductive dehalogenase-homologous genes in deep subseafloor sedimentary metagenomes.</title>
        <authorList>
            <person name="Kawai M."/>
            <person name="Futagami T."/>
            <person name="Toyoda A."/>
            <person name="Takaki Y."/>
            <person name="Nishi S."/>
            <person name="Hori S."/>
            <person name="Arai W."/>
            <person name="Tsubouchi T."/>
            <person name="Morono Y."/>
            <person name="Uchiyama I."/>
            <person name="Ito T."/>
            <person name="Fujiyama A."/>
            <person name="Inagaki F."/>
            <person name="Takami H."/>
        </authorList>
    </citation>
    <scope>NUCLEOTIDE SEQUENCE</scope>
    <source>
        <strain evidence="1">Expedition CK06-06</strain>
    </source>
</reference>
<organism evidence="1">
    <name type="scientific">marine sediment metagenome</name>
    <dbReference type="NCBI Taxonomy" id="412755"/>
    <lineage>
        <taxon>unclassified sequences</taxon>
        <taxon>metagenomes</taxon>
        <taxon>ecological metagenomes</taxon>
    </lineage>
</organism>
<gene>
    <name evidence="1" type="ORF">S12H4_10631</name>
</gene>
<name>X1RNC1_9ZZZZ</name>
<accession>X1RNC1</accession>
<dbReference type="AlphaFoldDB" id="X1RNC1"/>
<protein>
    <submittedName>
        <fullName evidence="1">Uncharacterized protein</fullName>
    </submittedName>
</protein>
<sequence>MEKWILLFVALAVVIVYAIILSWPIPPVHPAEQIPTVGGTYVIDGRVYLVCDANQHSGAAGATVYRGKVFMLFDPNKPPAPPLRSPEKIQE</sequence>
<proteinExistence type="predicted"/>
<comment type="caution">
    <text evidence="1">The sequence shown here is derived from an EMBL/GenBank/DDBJ whole genome shotgun (WGS) entry which is preliminary data.</text>
</comment>
<evidence type="ECO:0000313" key="1">
    <source>
        <dbReference type="EMBL" id="GAI64670.1"/>
    </source>
</evidence>